<keyword evidence="2" id="KW-1185">Reference proteome</keyword>
<sequence length="178" mass="20195">MCLPTATPLKCPKPRFFCLALARPCFQFFLSRPSLKSSSTPTQSSNPVLVKVDPPRFPFPSFLVDSTSTSTNTYHGTFIRIVPNLHSFSFPLIFTCLPVPAYRHRHHHRSLYFVSFVLQPTLAYVVLTYFPLHTTTATIISLLYDLILFPFPPIPESDSPTLTSTFTTPFMVSLWFSL</sequence>
<dbReference type="EMBL" id="ML208281">
    <property type="protein sequence ID" value="TFK72855.1"/>
    <property type="molecule type" value="Genomic_DNA"/>
</dbReference>
<evidence type="ECO:0000313" key="2">
    <source>
        <dbReference type="Proteomes" id="UP000308600"/>
    </source>
</evidence>
<reference evidence="1 2" key="1">
    <citation type="journal article" date="2019" name="Nat. Ecol. Evol.">
        <title>Megaphylogeny resolves global patterns of mushroom evolution.</title>
        <authorList>
            <person name="Varga T."/>
            <person name="Krizsan K."/>
            <person name="Foldi C."/>
            <person name="Dima B."/>
            <person name="Sanchez-Garcia M."/>
            <person name="Sanchez-Ramirez S."/>
            <person name="Szollosi G.J."/>
            <person name="Szarkandi J.G."/>
            <person name="Papp V."/>
            <person name="Albert L."/>
            <person name="Andreopoulos W."/>
            <person name="Angelini C."/>
            <person name="Antonin V."/>
            <person name="Barry K.W."/>
            <person name="Bougher N.L."/>
            <person name="Buchanan P."/>
            <person name="Buyck B."/>
            <person name="Bense V."/>
            <person name="Catcheside P."/>
            <person name="Chovatia M."/>
            <person name="Cooper J."/>
            <person name="Damon W."/>
            <person name="Desjardin D."/>
            <person name="Finy P."/>
            <person name="Geml J."/>
            <person name="Haridas S."/>
            <person name="Hughes K."/>
            <person name="Justo A."/>
            <person name="Karasinski D."/>
            <person name="Kautmanova I."/>
            <person name="Kiss B."/>
            <person name="Kocsube S."/>
            <person name="Kotiranta H."/>
            <person name="LaButti K.M."/>
            <person name="Lechner B.E."/>
            <person name="Liimatainen K."/>
            <person name="Lipzen A."/>
            <person name="Lukacs Z."/>
            <person name="Mihaltcheva S."/>
            <person name="Morgado L.N."/>
            <person name="Niskanen T."/>
            <person name="Noordeloos M.E."/>
            <person name="Ohm R.A."/>
            <person name="Ortiz-Santana B."/>
            <person name="Ovrebo C."/>
            <person name="Racz N."/>
            <person name="Riley R."/>
            <person name="Savchenko A."/>
            <person name="Shiryaev A."/>
            <person name="Soop K."/>
            <person name="Spirin V."/>
            <person name="Szebenyi C."/>
            <person name="Tomsovsky M."/>
            <person name="Tulloss R.E."/>
            <person name="Uehling J."/>
            <person name="Grigoriev I.V."/>
            <person name="Vagvolgyi C."/>
            <person name="Papp T."/>
            <person name="Martin F.M."/>
            <person name="Miettinen O."/>
            <person name="Hibbett D.S."/>
            <person name="Nagy L.G."/>
        </authorList>
    </citation>
    <scope>NUCLEOTIDE SEQUENCE [LARGE SCALE GENOMIC DNA]</scope>
    <source>
        <strain evidence="1 2">NL-1719</strain>
    </source>
</reference>
<gene>
    <name evidence="1" type="ORF">BDN72DRAFT_284118</name>
</gene>
<proteinExistence type="predicted"/>
<name>A0ACD3B4X8_9AGAR</name>
<accession>A0ACD3B4X8</accession>
<protein>
    <submittedName>
        <fullName evidence="1">Uncharacterized protein</fullName>
    </submittedName>
</protein>
<dbReference type="Proteomes" id="UP000308600">
    <property type="component" value="Unassembled WGS sequence"/>
</dbReference>
<evidence type="ECO:0000313" key="1">
    <source>
        <dbReference type="EMBL" id="TFK72855.1"/>
    </source>
</evidence>
<organism evidence="1 2">
    <name type="scientific">Pluteus cervinus</name>
    <dbReference type="NCBI Taxonomy" id="181527"/>
    <lineage>
        <taxon>Eukaryota</taxon>
        <taxon>Fungi</taxon>
        <taxon>Dikarya</taxon>
        <taxon>Basidiomycota</taxon>
        <taxon>Agaricomycotina</taxon>
        <taxon>Agaricomycetes</taxon>
        <taxon>Agaricomycetidae</taxon>
        <taxon>Agaricales</taxon>
        <taxon>Pluteineae</taxon>
        <taxon>Pluteaceae</taxon>
        <taxon>Pluteus</taxon>
    </lineage>
</organism>